<dbReference type="Proteomes" id="UP000324800">
    <property type="component" value="Unassembled WGS sequence"/>
</dbReference>
<organism evidence="2 3">
    <name type="scientific">Streblomastix strix</name>
    <dbReference type="NCBI Taxonomy" id="222440"/>
    <lineage>
        <taxon>Eukaryota</taxon>
        <taxon>Metamonada</taxon>
        <taxon>Preaxostyla</taxon>
        <taxon>Oxymonadida</taxon>
        <taxon>Streblomastigidae</taxon>
        <taxon>Streblomastix</taxon>
    </lineage>
</organism>
<feature type="non-terminal residue" evidence="2">
    <location>
        <position position="1"/>
    </location>
</feature>
<proteinExistence type="predicted"/>
<protein>
    <recommendedName>
        <fullName evidence="4">ABC transmembrane type-1 domain-containing protein</fullName>
    </recommendedName>
</protein>
<comment type="caution">
    <text evidence="2">The sequence shown here is derived from an EMBL/GenBank/DDBJ whole genome shotgun (WGS) entry which is preliminary data.</text>
</comment>
<gene>
    <name evidence="2" type="ORF">EZS28_047365</name>
</gene>
<dbReference type="EMBL" id="SNRW01031905">
    <property type="protein sequence ID" value="KAA6357108.1"/>
    <property type="molecule type" value="Genomic_DNA"/>
</dbReference>
<dbReference type="AlphaFoldDB" id="A0A5J4TFV1"/>
<evidence type="ECO:0000313" key="3">
    <source>
        <dbReference type="Proteomes" id="UP000324800"/>
    </source>
</evidence>
<name>A0A5J4TFV1_9EUKA</name>
<evidence type="ECO:0000313" key="2">
    <source>
        <dbReference type="EMBL" id="KAA6357108.1"/>
    </source>
</evidence>
<feature type="transmembrane region" description="Helical" evidence="1">
    <location>
        <begin position="6"/>
        <end position="38"/>
    </location>
</feature>
<sequence>IVVICIIVVIVLLIIVDVIAVIYIIIIIALIVIVVIVIRRVKWSQWGYNCVRFSRIFILQLFIVWERMLVLGGRQVSSHYLQDMILYGSDNSQSEQEEFSF</sequence>
<keyword evidence="1" id="KW-0812">Transmembrane</keyword>
<keyword evidence="1" id="KW-0472">Membrane</keyword>
<accession>A0A5J4TFV1</accession>
<evidence type="ECO:0008006" key="4">
    <source>
        <dbReference type="Google" id="ProtNLM"/>
    </source>
</evidence>
<reference evidence="2 3" key="1">
    <citation type="submission" date="2019-03" db="EMBL/GenBank/DDBJ databases">
        <title>Single cell metagenomics reveals metabolic interactions within the superorganism composed of flagellate Streblomastix strix and complex community of Bacteroidetes bacteria on its surface.</title>
        <authorList>
            <person name="Treitli S.C."/>
            <person name="Kolisko M."/>
            <person name="Husnik F."/>
            <person name="Keeling P."/>
            <person name="Hampl V."/>
        </authorList>
    </citation>
    <scope>NUCLEOTIDE SEQUENCE [LARGE SCALE GENOMIC DNA]</scope>
    <source>
        <strain evidence="2">ST1C</strain>
    </source>
</reference>
<evidence type="ECO:0000256" key="1">
    <source>
        <dbReference type="SAM" id="Phobius"/>
    </source>
</evidence>
<keyword evidence="1" id="KW-1133">Transmembrane helix</keyword>